<keyword evidence="1" id="KW-0175">Coiled coil</keyword>
<dbReference type="InterPro" id="IPR053030">
    <property type="entry name" value="Ribosomal_biogenesis_FAF1-like"/>
</dbReference>
<dbReference type="GO" id="GO:0005730">
    <property type="term" value="C:nucleolus"/>
    <property type="evidence" value="ECO:0007669"/>
    <property type="project" value="EnsemblFungi"/>
</dbReference>
<dbReference type="RefSeq" id="XP_003671219.2">
    <property type="nucleotide sequence ID" value="XM_003671171.2"/>
</dbReference>
<dbReference type="HOGENOM" id="CLU_069402_0_0_1"/>
<evidence type="ECO:0000313" key="4">
    <source>
        <dbReference type="Proteomes" id="UP000000689"/>
    </source>
</evidence>
<protein>
    <recommendedName>
        <fullName evidence="5">Protein FAF1</fullName>
    </recommendedName>
</protein>
<proteinExistence type="predicted"/>
<dbReference type="GeneID" id="11497372"/>
<dbReference type="Proteomes" id="UP000000689">
    <property type="component" value="Chromosome 7"/>
</dbReference>
<feature type="compositionally biased region" description="Basic and acidic residues" evidence="2">
    <location>
        <begin position="86"/>
        <end position="97"/>
    </location>
</feature>
<gene>
    <name evidence="3" type="primary">NDAI0G02010</name>
    <name evidence="3" type="ordered locus">NDAI_0G02010</name>
</gene>
<feature type="compositionally biased region" description="Acidic residues" evidence="2">
    <location>
        <begin position="63"/>
        <end position="84"/>
    </location>
</feature>
<evidence type="ECO:0008006" key="5">
    <source>
        <dbReference type="Google" id="ProtNLM"/>
    </source>
</evidence>
<dbReference type="EMBL" id="HE580273">
    <property type="protein sequence ID" value="CCD25976.2"/>
    <property type="molecule type" value="Genomic_DNA"/>
</dbReference>
<evidence type="ECO:0000313" key="3">
    <source>
        <dbReference type="EMBL" id="CCD25976.2"/>
    </source>
</evidence>
<dbReference type="STRING" id="1071378.G0WDW5"/>
<dbReference type="PANTHER" id="PTHR28096:SF1">
    <property type="entry name" value="PROTEIN FAF1"/>
    <property type="match status" value="1"/>
</dbReference>
<accession>G0WDW5</accession>
<keyword evidence="4" id="KW-1185">Reference proteome</keyword>
<feature type="region of interest" description="Disordered" evidence="2">
    <location>
        <begin position="31"/>
        <end position="122"/>
    </location>
</feature>
<evidence type="ECO:0000256" key="1">
    <source>
        <dbReference type="SAM" id="Coils"/>
    </source>
</evidence>
<organism evidence="3 4">
    <name type="scientific">Naumovozyma dairenensis (strain ATCC 10597 / BCRC 20456 / CBS 421 / NBRC 0211 / NRRL Y-12639)</name>
    <name type="common">Saccharomyces dairenensis</name>
    <dbReference type="NCBI Taxonomy" id="1071378"/>
    <lineage>
        <taxon>Eukaryota</taxon>
        <taxon>Fungi</taxon>
        <taxon>Dikarya</taxon>
        <taxon>Ascomycota</taxon>
        <taxon>Saccharomycotina</taxon>
        <taxon>Saccharomycetes</taxon>
        <taxon>Saccharomycetales</taxon>
        <taxon>Saccharomycetaceae</taxon>
        <taxon>Naumovozyma</taxon>
    </lineage>
</organism>
<reference evidence="3 4" key="1">
    <citation type="journal article" date="2011" name="Proc. Natl. Acad. Sci. U.S.A.">
        <title>Evolutionary erosion of yeast sex chromosomes by mating-type switching accidents.</title>
        <authorList>
            <person name="Gordon J.L."/>
            <person name="Armisen D."/>
            <person name="Proux-Wera E."/>
            <person name="Oheigeartaigh S.S."/>
            <person name="Byrne K.P."/>
            <person name="Wolfe K.H."/>
        </authorList>
    </citation>
    <scope>NUCLEOTIDE SEQUENCE [LARGE SCALE GENOMIC DNA]</scope>
    <source>
        <strain evidence="4">ATCC 10597 / BCRC 20456 / CBS 421 / NBRC 0211 / NRRL Y-12639</strain>
    </source>
</reference>
<dbReference type="AlphaFoldDB" id="G0WDW5"/>
<dbReference type="GO" id="GO:0000462">
    <property type="term" value="P:maturation of SSU-rRNA from tricistronic rRNA transcript (SSU-rRNA, 5.8S rRNA, LSU-rRNA)"/>
    <property type="evidence" value="ECO:0007669"/>
    <property type="project" value="EnsemblFungi"/>
</dbReference>
<dbReference type="eggNOG" id="ENOG502QVP1">
    <property type="taxonomic scope" value="Eukaryota"/>
</dbReference>
<dbReference type="KEGG" id="ndi:NDAI_0G02010"/>
<dbReference type="PANTHER" id="PTHR28096">
    <property type="entry name" value="PROTEIN FAF1"/>
    <property type="match status" value="1"/>
</dbReference>
<sequence>MGSNNNNSDEDTEYLKALEAQRLAFESQFGSLESMGFEDKTKDITVGSDSSSHNSDSDINDNNNDDDEEEDSENDGDSDSDSDIDVGSRDNETKVTEKSSSMITRGPKVITFNGPADDFIAPSKKDKKLLSSGKSLIHTIIKEQESEEREMNDNKNDNENLEEENLQNDIELQQFLKESHLLSAFNNNNSTSSSITSGVALTLQGMNGSKSDSIAYQDDQVMGKARARTLEMRLNGLSKINGHSKNIDKLEKVPMHVRKGMIKKHVERIQRYEKDAAEGGIVLSKVKKGQFRKIESTYKKDIERRIGQSIKRKDIERNTRRERGLKINTIGRSTRNGLVVSKSRH</sequence>
<evidence type="ECO:0000256" key="2">
    <source>
        <dbReference type="SAM" id="MobiDB-lite"/>
    </source>
</evidence>
<name>G0WDW5_NAUDC</name>
<dbReference type="OrthoDB" id="5556956at2759"/>
<feature type="coiled-coil region" evidence="1">
    <location>
        <begin position="141"/>
        <end position="178"/>
    </location>
</feature>
<dbReference type="OMA" id="FEAQFKP"/>